<keyword evidence="7 12" id="KW-0418">Kinase</keyword>
<keyword evidence="9 12" id="KW-0460">Magnesium</keyword>
<dbReference type="PANTHER" id="PTHR10584:SF166">
    <property type="entry name" value="RIBOKINASE"/>
    <property type="match status" value="1"/>
</dbReference>
<feature type="binding site" evidence="12">
    <location>
        <position position="200"/>
    </location>
    <ligand>
        <name>ATP</name>
        <dbReference type="ChEBI" id="CHEBI:30616"/>
    </ligand>
</feature>
<accession>A0A5C6B403</accession>
<comment type="caution">
    <text evidence="14">The sequence shown here is derived from an EMBL/GenBank/DDBJ whole genome shotgun (WGS) entry which is preliminary data.</text>
</comment>
<dbReference type="InterPro" id="IPR002173">
    <property type="entry name" value="Carboh/pur_kinase_PfkB_CS"/>
</dbReference>
<keyword evidence="15" id="KW-1185">Reference proteome</keyword>
<evidence type="ECO:0000313" key="15">
    <source>
        <dbReference type="Proteomes" id="UP000320176"/>
    </source>
</evidence>
<comment type="function">
    <text evidence="12">Catalyzes the phosphorylation of ribose at O-5 in a reaction requiring ATP and magnesium. The resulting D-ribose-5-phosphate can then be used either for sythesis of nucleotides, histidine, and tryptophan, or as a component of the pentose phosphate pathway.</text>
</comment>
<dbReference type="OrthoDB" id="9775849at2"/>
<keyword evidence="5 12" id="KW-0479">Metal-binding</keyword>
<keyword evidence="4 12" id="KW-0808">Transferase</keyword>
<dbReference type="PANTHER" id="PTHR10584">
    <property type="entry name" value="SUGAR KINASE"/>
    <property type="match status" value="1"/>
</dbReference>
<dbReference type="InterPro" id="IPR011611">
    <property type="entry name" value="PfkB_dom"/>
</dbReference>
<feature type="binding site" evidence="12">
    <location>
        <position position="268"/>
    </location>
    <ligand>
        <name>substrate</name>
    </ligand>
</feature>
<dbReference type="GO" id="GO:0005524">
    <property type="term" value="F:ATP binding"/>
    <property type="evidence" value="ECO:0007669"/>
    <property type="project" value="UniProtKB-UniRule"/>
</dbReference>
<dbReference type="EC" id="2.7.1.15" evidence="2 12"/>
<evidence type="ECO:0000256" key="2">
    <source>
        <dbReference type="ARBA" id="ARBA00012035"/>
    </source>
</evidence>
<evidence type="ECO:0000256" key="7">
    <source>
        <dbReference type="ARBA" id="ARBA00022777"/>
    </source>
</evidence>
<evidence type="ECO:0000259" key="13">
    <source>
        <dbReference type="Pfam" id="PF00294"/>
    </source>
</evidence>
<comment type="pathway">
    <text evidence="12">Carbohydrate metabolism; D-ribose degradation; D-ribose 5-phosphate from beta-D-ribopyranose: step 2/2.</text>
</comment>
<evidence type="ECO:0000256" key="5">
    <source>
        <dbReference type="ARBA" id="ARBA00022723"/>
    </source>
</evidence>
<dbReference type="NCBIfam" id="TIGR02152">
    <property type="entry name" value="D_ribokin_bact"/>
    <property type="match status" value="1"/>
</dbReference>
<dbReference type="InterPro" id="IPR029056">
    <property type="entry name" value="Ribokinase-like"/>
</dbReference>
<keyword evidence="12" id="KW-0963">Cytoplasm</keyword>
<evidence type="ECO:0000256" key="10">
    <source>
        <dbReference type="ARBA" id="ARBA00022958"/>
    </source>
</evidence>
<dbReference type="Proteomes" id="UP000320176">
    <property type="component" value="Unassembled WGS sequence"/>
</dbReference>
<dbReference type="Pfam" id="PF00294">
    <property type="entry name" value="PfkB"/>
    <property type="match status" value="1"/>
</dbReference>
<feature type="binding site" evidence="12">
    <location>
        <position position="292"/>
    </location>
    <ligand>
        <name>ATP</name>
        <dbReference type="ChEBI" id="CHEBI:30616"/>
    </ligand>
</feature>
<comment type="activity regulation">
    <text evidence="12">Activated by a monovalent cation that binds near, but not in, the active site. The most likely occupant of the site in vivo is potassium. Ion binding induces a conformational change that may alter substrate affinity.</text>
</comment>
<feature type="binding site" evidence="12">
    <location>
        <position position="303"/>
    </location>
    <ligand>
        <name>K(+)</name>
        <dbReference type="ChEBI" id="CHEBI:29103"/>
    </ligand>
</feature>
<feature type="binding site" evidence="12">
    <location>
        <begin position="236"/>
        <end position="241"/>
    </location>
    <ligand>
        <name>ATP</name>
        <dbReference type="ChEBI" id="CHEBI:30616"/>
    </ligand>
</feature>
<dbReference type="Gene3D" id="3.40.1190.20">
    <property type="match status" value="1"/>
</dbReference>
<feature type="binding site" evidence="12">
    <location>
        <begin position="27"/>
        <end position="29"/>
    </location>
    <ligand>
        <name>substrate</name>
    </ligand>
</feature>
<feature type="active site" description="Proton acceptor" evidence="12">
    <location>
        <position position="268"/>
    </location>
</feature>
<dbReference type="PROSITE" id="PS00584">
    <property type="entry name" value="PFKB_KINASES_2"/>
    <property type="match status" value="1"/>
</dbReference>
<dbReference type="HAMAP" id="MF_01987">
    <property type="entry name" value="Ribokinase"/>
    <property type="match status" value="1"/>
</dbReference>
<organism evidence="14 15">
    <name type="scientific">Stieleria varia</name>
    <dbReference type="NCBI Taxonomy" id="2528005"/>
    <lineage>
        <taxon>Bacteria</taxon>
        <taxon>Pseudomonadati</taxon>
        <taxon>Planctomycetota</taxon>
        <taxon>Planctomycetia</taxon>
        <taxon>Pirellulales</taxon>
        <taxon>Pirellulaceae</taxon>
        <taxon>Stieleria</taxon>
    </lineage>
</organism>
<dbReference type="GO" id="GO:0005829">
    <property type="term" value="C:cytosol"/>
    <property type="evidence" value="ECO:0007669"/>
    <property type="project" value="TreeGrafter"/>
</dbReference>
<evidence type="ECO:0000256" key="4">
    <source>
        <dbReference type="ARBA" id="ARBA00022679"/>
    </source>
</evidence>
<feature type="binding site" evidence="12">
    <location>
        <position position="264"/>
    </location>
    <ligand>
        <name>K(+)</name>
        <dbReference type="ChEBI" id="CHEBI:29103"/>
    </ligand>
</feature>
<dbReference type="UniPathway" id="UPA00916">
    <property type="reaction ID" value="UER00889"/>
</dbReference>
<feature type="binding site" evidence="12">
    <location>
        <position position="298"/>
    </location>
    <ligand>
        <name>K(+)</name>
        <dbReference type="ChEBI" id="CHEBI:29103"/>
    </ligand>
</feature>
<feature type="binding site" evidence="12">
    <location>
        <position position="262"/>
    </location>
    <ligand>
        <name>K(+)</name>
        <dbReference type="ChEBI" id="CHEBI:29103"/>
    </ligand>
</feature>
<keyword evidence="8 12" id="KW-0067">ATP-binding</keyword>
<evidence type="ECO:0000256" key="12">
    <source>
        <dbReference type="HAMAP-Rule" id="MF_01987"/>
    </source>
</evidence>
<comment type="subcellular location">
    <subcellularLocation>
        <location evidence="12">Cytoplasm</location>
    </subcellularLocation>
</comment>
<comment type="similarity">
    <text evidence="12">Belongs to the carbohydrate kinase PfkB family. Ribokinase subfamily.</text>
</comment>
<feature type="domain" description="Carbohydrate kinase PfkB" evidence="13">
    <location>
        <begin position="18"/>
        <end position="308"/>
    </location>
</feature>
<dbReference type="InterPro" id="IPR002139">
    <property type="entry name" value="Ribo/fructo_kinase"/>
</dbReference>
<evidence type="ECO:0000256" key="9">
    <source>
        <dbReference type="ARBA" id="ARBA00022842"/>
    </source>
</evidence>
<feature type="binding site" evidence="12">
    <location>
        <position position="301"/>
    </location>
    <ligand>
        <name>K(+)</name>
        <dbReference type="ChEBI" id="CHEBI:29103"/>
    </ligand>
</feature>
<evidence type="ECO:0000256" key="8">
    <source>
        <dbReference type="ARBA" id="ARBA00022840"/>
    </source>
</evidence>
<dbReference type="CDD" id="cd01174">
    <property type="entry name" value="ribokinase"/>
    <property type="match status" value="1"/>
</dbReference>
<dbReference type="EMBL" id="SJPN01000002">
    <property type="protein sequence ID" value="TWU06221.1"/>
    <property type="molecule type" value="Genomic_DNA"/>
</dbReference>
<dbReference type="RefSeq" id="WP_146519328.1">
    <property type="nucleotide sequence ID" value="NZ_CP151726.1"/>
</dbReference>
<keyword evidence="6 12" id="KW-0547">Nucleotide-binding</keyword>
<feature type="binding site" evidence="12">
    <location>
        <begin position="267"/>
        <end position="268"/>
    </location>
    <ligand>
        <name>ATP</name>
        <dbReference type="ChEBI" id="CHEBI:30616"/>
    </ligand>
</feature>
<evidence type="ECO:0000256" key="6">
    <source>
        <dbReference type="ARBA" id="ARBA00022741"/>
    </source>
</evidence>
<dbReference type="PRINTS" id="PR00990">
    <property type="entry name" value="RIBOKINASE"/>
</dbReference>
<comment type="subunit">
    <text evidence="12">Homodimer.</text>
</comment>
<comment type="caution">
    <text evidence="12">Lacks conserved residue(s) required for the propagation of feature annotation.</text>
</comment>
<gene>
    <name evidence="12 14" type="primary">rbsK</name>
    <name evidence="14" type="ORF">Pla52n_19410</name>
</gene>
<dbReference type="InterPro" id="IPR011877">
    <property type="entry name" value="Ribokinase"/>
</dbReference>
<protein>
    <recommendedName>
        <fullName evidence="3 12">Ribokinase</fullName>
        <shortName evidence="12">RK</shortName>
        <ecNumber evidence="2 12">2.7.1.15</ecNumber>
    </recommendedName>
</protein>
<comment type="cofactor">
    <cofactor evidence="12">
        <name>Mg(2+)</name>
        <dbReference type="ChEBI" id="CHEBI:18420"/>
    </cofactor>
    <text evidence="12">Requires a divalent cation, most likely magnesium in vivo, as an electrophilic catalyst to aid phosphoryl group transfer. It is the chelate of the metal and the nucleotide that is the actual substrate.</text>
</comment>
<sequence length="322" mass="33245" precursor="true">MTETLLSDQHDATSSKSTAIAVVGSINMDLVIGCQALPRPGETVTASGSREVNGGKGANQAVAAARAGGNVSMIGRVGDDSFAERLVEQLRREAIDCASVMRSTDCASGLAVVAVEESGQNAIMVVPNANGQVSPEDVRKHAALLANADVVLLQLEIPIDAVLESIRIAHENGARIILDPAPVPTPWDDALLQVDLVCPNETEASAITGLPVSTVTQAEAAARQLHARGAAHVAITMGDRGTVLLTDGIVHTVAPYPIKAIDTTAAGDAFAGALAVWWAETNDLIRSVQLANAAGAIAASRMGAQTGIGTRSEIIELWSQTK</sequence>
<evidence type="ECO:0000313" key="14">
    <source>
        <dbReference type="EMBL" id="TWU06221.1"/>
    </source>
</evidence>
<feature type="binding site" evidence="12">
    <location>
        <position position="156"/>
    </location>
    <ligand>
        <name>substrate</name>
    </ligand>
</feature>
<evidence type="ECO:0000256" key="11">
    <source>
        <dbReference type="ARBA" id="ARBA00023277"/>
    </source>
</evidence>
<name>A0A5C6B403_9BACT</name>
<dbReference type="GO" id="GO:0046872">
    <property type="term" value="F:metal ion binding"/>
    <property type="evidence" value="ECO:0007669"/>
    <property type="project" value="UniProtKB-KW"/>
</dbReference>
<dbReference type="SUPFAM" id="SSF53613">
    <property type="entry name" value="Ribokinase-like"/>
    <property type="match status" value="1"/>
</dbReference>
<dbReference type="GO" id="GO:0004747">
    <property type="term" value="F:ribokinase activity"/>
    <property type="evidence" value="ECO:0007669"/>
    <property type="project" value="UniProtKB-UniRule"/>
</dbReference>
<dbReference type="AlphaFoldDB" id="A0A5C6B403"/>
<evidence type="ECO:0000256" key="1">
    <source>
        <dbReference type="ARBA" id="ARBA00005380"/>
    </source>
</evidence>
<keyword evidence="11 12" id="KW-0119">Carbohydrate metabolism</keyword>
<reference evidence="14 15" key="1">
    <citation type="submission" date="2019-02" db="EMBL/GenBank/DDBJ databases">
        <title>Deep-cultivation of Planctomycetes and their phenomic and genomic characterization uncovers novel biology.</title>
        <authorList>
            <person name="Wiegand S."/>
            <person name="Jogler M."/>
            <person name="Boedeker C."/>
            <person name="Pinto D."/>
            <person name="Vollmers J."/>
            <person name="Rivas-Marin E."/>
            <person name="Kohn T."/>
            <person name="Peeters S.H."/>
            <person name="Heuer A."/>
            <person name="Rast P."/>
            <person name="Oberbeckmann S."/>
            <person name="Bunk B."/>
            <person name="Jeske O."/>
            <person name="Meyerdierks A."/>
            <person name="Storesund J.E."/>
            <person name="Kallscheuer N."/>
            <person name="Luecker S."/>
            <person name="Lage O.M."/>
            <person name="Pohl T."/>
            <person name="Merkel B.J."/>
            <person name="Hornburger P."/>
            <person name="Mueller R.-W."/>
            <person name="Bruemmer F."/>
            <person name="Labrenz M."/>
            <person name="Spormann A.M."/>
            <person name="Op Den Camp H."/>
            <person name="Overmann J."/>
            <person name="Amann R."/>
            <person name="Jetten M.S.M."/>
            <person name="Mascher T."/>
            <person name="Medema M.H."/>
            <person name="Devos D.P."/>
            <person name="Kaster A.-K."/>
            <person name="Ovreas L."/>
            <person name="Rohde M."/>
            <person name="Galperin M.Y."/>
            <person name="Jogler C."/>
        </authorList>
    </citation>
    <scope>NUCLEOTIDE SEQUENCE [LARGE SCALE GENOMIC DNA]</scope>
    <source>
        <strain evidence="14 15">Pla52n</strain>
    </source>
</reference>
<comment type="similarity">
    <text evidence="1">Belongs to the carbohydrate kinase pfkB family.</text>
</comment>
<feature type="binding site" evidence="12">
    <location>
        <begin position="55"/>
        <end position="59"/>
    </location>
    <ligand>
        <name>substrate</name>
    </ligand>
</feature>
<dbReference type="GO" id="GO:0019303">
    <property type="term" value="P:D-ribose catabolic process"/>
    <property type="evidence" value="ECO:0007669"/>
    <property type="project" value="UniProtKB-UniRule"/>
</dbReference>
<comment type="catalytic activity">
    <reaction evidence="12">
        <text>D-ribose + ATP = D-ribose 5-phosphate + ADP + H(+)</text>
        <dbReference type="Rhea" id="RHEA:13697"/>
        <dbReference type="ChEBI" id="CHEBI:15378"/>
        <dbReference type="ChEBI" id="CHEBI:30616"/>
        <dbReference type="ChEBI" id="CHEBI:47013"/>
        <dbReference type="ChEBI" id="CHEBI:78346"/>
        <dbReference type="ChEBI" id="CHEBI:456216"/>
        <dbReference type="EC" id="2.7.1.15"/>
    </reaction>
</comment>
<evidence type="ECO:0000256" key="3">
    <source>
        <dbReference type="ARBA" id="ARBA00016943"/>
    </source>
</evidence>
<proteinExistence type="inferred from homology"/>
<keyword evidence="10 12" id="KW-0630">Potassium</keyword>